<proteinExistence type="predicted"/>
<organism evidence="2 3">
    <name type="scientific">Colletotrichum orchidophilum</name>
    <dbReference type="NCBI Taxonomy" id="1209926"/>
    <lineage>
        <taxon>Eukaryota</taxon>
        <taxon>Fungi</taxon>
        <taxon>Dikarya</taxon>
        <taxon>Ascomycota</taxon>
        <taxon>Pezizomycotina</taxon>
        <taxon>Sordariomycetes</taxon>
        <taxon>Hypocreomycetidae</taxon>
        <taxon>Glomerellales</taxon>
        <taxon>Glomerellaceae</taxon>
        <taxon>Colletotrichum</taxon>
    </lineage>
</organism>
<reference evidence="2 3" key="1">
    <citation type="submission" date="2016-09" db="EMBL/GenBank/DDBJ databases">
        <authorList>
            <person name="Capua I."/>
            <person name="De Benedictis P."/>
            <person name="Joannis T."/>
            <person name="Lombin L.H."/>
            <person name="Cattoli G."/>
        </authorList>
    </citation>
    <scope>NUCLEOTIDE SEQUENCE [LARGE SCALE GENOMIC DNA]</scope>
    <source>
        <strain evidence="2 3">IMI 309357</strain>
    </source>
</reference>
<feature type="compositionally biased region" description="Polar residues" evidence="1">
    <location>
        <begin position="63"/>
        <end position="76"/>
    </location>
</feature>
<accession>A0A1G4BPA9</accession>
<sequence>MLFVTAHVEDQESRKKSTGLASGQEQGTAASSSAIDGRSTTTAGPFESAGSRVEDPAVKRASSVPQLLRPQNSTKRPSWRFLTASRYRRGPRLSGISMMAREL</sequence>
<keyword evidence="3" id="KW-1185">Reference proteome</keyword>
<gene>
    <name evidence="2" type="ORF">CORC01_01342</name>
</gene>
<evidence type="ECO:0000313" key="3">
    <source>
        <dbReference type="Proteomes" id="UP000176998"/>
    </source>
</evidence>
<comment type="caution">
    <text evidence="2">The sequence shown here is derived from an EMBL/GenBank/DDBJ whole genome shotgun (WGS) entry which is preliminary data.</text>
</comment>
<dbReference type="OrthoDB" id="10585117at2759"/>
<evidence type="ECO:0000256" key="1">
    <source>
        <dbReference type="SAM" id="MobiDB-lite"/>
    </source>
</evidence>
<evidence type="ECO:0000313" key="2">
    <source>
        <dbReference type="EMBL" id="OHF03289.1"/>
    </source>
</evidence>
<dbReference type="Proteomes" id="UP000176998">
    <property type="component" value="Unassembled WGS sequence"/>
</dbReference>
<dbReference type="AlphaFoldDB" id="A0A1G4BPA9"/>
<protein>
    <submittedName>
        <fullName evidence="2">Uncharacterized protein</fullName>
    </submittedName>
</protein>
<dbReference type="EMBL" id="MJBS01000007">
    <property type="protein sequence ID" value="OHF03289.1"/>
    <property type="molecule type" value="Genomic_DNA"/>
</dbReference>
<dbReference type="GeneID" id="34554508"/>
<dbReference type="RefSeq" id="XP_022480426.1">
    <property type="nucleotide sequence ID" value="XM_022612998.1"/>
</dbReference>
<feature type="region of interest" description="Disordered" evidence="1">
    <location>
        <begin position="1"/>
        <end position="80"/>
    </location>
</feature>
<name>A0A1G4BPA9_9PEZI</name>
<feature type="compositionally biased region" description="Polar residues" evidence="1">
    <location>
        <begin position="19"/>
        <end position="43"/>
    </location>
</feature>